<evidence type="ECO:0000256" key="5">
    <source>
        <dbReference type="ARBA" id="ARBA00022989"/>
    </source>
</evidence>
<evidence type="ECO:0000313" key="9">
    <source>
        <dbReference type="EMBL" id="MEJ1248812.1"/>
    </source>
</evidence>
<feature type="domain" description="Glycine transporter" evidence="8">
    <location>
        <begin position="96"/>
        <end position="166"/>
    </location>
</feature>
<comment type="similarity">
    <text evidence="2">Belongs to the UPF0126 family.</text>
</comment>
<dbReference type="PANTHER" id="PTHR30506:SF3">
    <property type="entry name" value="UPF0126 INNER MEMBRANE PROTEIN YADS-RELATED"/>
    <property type="match status" value="1"/>
</dbReference>
<evidence type="ECO:0000259" key="8">
    <source>
        <dbReference type="Pfam" id="PF03458"/>
    </source>
</evidence>
<evidence type="ECO:0000256" key="3">
    <source>
        <dbReference type="ARBA" id="ARBA00022475"/>
    </source>
</evidence>
<keyword evidence="4 7" id="KW-0812">Transmembrane</keyword>
<evidence type="ECO:0000256" key="1">
    <source>
        <dbReference type="ARBA" id="ARBA00004651"/>
    </source>
</evidence>
<evidence type="ECO:0000256" key="7">
    <source>
        <dbReference type="SAM" id="Phobius"/>
    </source>
</evidence>
<keyword evidence="10" id="KW-1185">Reference proteome</keyword>
<feature type="domain" description="Glycine transporter" evidence="8">
    <location>
        <begin position="10"/>
        <end position="84"/>
    </location>
</feature>
<organism evidence="9 10">
    <name type="scientific">Denitratimonas tolerans</name>
    <dbReference type="NCBI Taxonomy" id="1338420"/>
    <lineage>
        <taxon>Bacteria</taxon>
        <taxon>Pseudomonadati</taxon>
        <taxon>Pseudomonadota</taxon>
        <taxon>Gammaproteobacteria</taxon>
        <taxon>Lysobacterales</taxon>
        <taxon>Lysobacteraceae</taxon>
        <taxon>Denitratimonas</taxon>
    </lineage>
</organism>
<comment type="subcellular location">
    <subcellularLocation>
        <location evidence="1">Cell membrane</location>
        <topology evidence="1">Multi-pass membrane protein</topology>
    </subcellularLocation>
</comment>
<evidence type="ECO:0000256" key="4">
    <source>
        <dbReference type="ARBA" id="ARBA00022692"/>
    </source>
</evidence>
<name>A0AAW9R330_9GAMM</name>
<evidence type="ECO:0000313" key="10">
    <source>
        <dbReference type="Proteomes" id="UP001364472"/>
    </source>
</evidence>
<dbReference type="InterPro" id="IPR005115">
    <property type="entry name" value="Gly_transporter"/>
</dbReference>
<comment type="caution">
    <text evidence="9">The sequence shown here is derived from an EMBL/GenBank/DDBJ whole genome shotgun (WGS) entry which is preliminary data.</text>
</comment>
<keyword evidence="5 7" id="KW-1133">Transmembrane helix</keyword>
<dbReference type="AlphaFoldDB" id="A0AAW9R330"/>
<protein>
    <submittedName>
        <fullName evidence="9">Trimeric intracellular cation channel family protein</fullName>
    </submittedName>
</protein>
<gene>
    <name evidence="9" type="ORF">WB794_03860</name>
</gene>
<dbReference type="RefSeq" id="WP_337334532.1">
    <property type="nucleotide sequence ID" value="NZ_JBBDHC010000004.1"/>
</dbReference>
<sequence>MSDDIPLFTLLDLVGTFAFAISGALAARQKNLDLFGVIAIAWLVACGGGIIRDLSIGAVPPAGLADWRYLLLALTASILAIVAYPVLRRLAHPVQMFDALGLGFFAVFGAHKSLVFGHNAQVAIALGVVSAVGGGVLRDVLLNRLPLILRKEIYASAALLAACVQVAGESLGLPMAWVSWTGITLCFSLRYLAMRRGWNLPRIGGTER</sequence>
<evidence type="ECO:0000256" key="6">
    <source>
        <dbReference type="ARBA" id="ARBA00023136"/>
    </source>
</evidence>
<dbReference type="PANTHER" id="PTHR30506">
    <property type="entry name" value="INNER MEMBRANE PROTEIN"/>
    <property type="match status" value="1"/>
</dbReference>
<evidence type="ECO:0000256" key="2">
    <source>
        <dbReference type="ARBA" id="ARBA00008193"/>
    </source>
</evidence>
<dbReference type="EMBL" id="JBBDHC010000004">
    <property type="protein sequence ID" value="MEJ1248812.1"/>
    <property type="molecule type" value="Genomic_DNA"/>
</dbReference>
<keyword evidence="3" id="KW-1003">Cell membrane</keyword>
<dbReference type="GO" id="GO:0005886">
    <property type="term" value="C:plasma membrane"/>
    <property type="evidence" value="ECO:0007669"/>
    <property type="project" value="UniProtKB-SubCell"/>
</dbReference>
<proteinExistence type="inferred from homology"/>
<feature type="transmembrane region" description="Helical" evidence="7">
    <location>
        <begin position="122"/>
        <end position="141"/>
    </location>
</feature>
<dbReference type="Proteomes" id="UP001364472">
    <property type="component" value="Unassembled WGS sequence"/>
</dbReference>
<accession>A0AAW9R330</accession>
<feature type="transmembrane region" description="Helical" evidence="7">
    <location>
        <begin position="177"/>
        <end position="193"/>
    </location>
</feature>
<feature type="transmembrane region" description="Helical" evidence="7">
    <location>
        <begin position="34"/>
        <end position="55"/>
    </location>
</feature>
<dbReference type="Pfam" id="PF03458">
    <property type="entry name" value="Gly_transporter"/>
    <property type="match status" value="2"/>
</dbReference>
<feature type="transmembrane region" description="Helical" evidence="7">
    <location>
        <begin position="67"/>
        <end position="87"/>
    </location>
</feature>
<reference evidence="9 10" key="1">
    <citation type="journal article" date="2016" name="Antonie Van Leeuwenhoek">
        <title>Denitratimonas tolerans gen. nov., sp. nov., a denitrifying bacterium isolated from a bioreactor for tannery wastewater treatment.</title>
        <authorList>
            <person name="Han S.I."/>
            <person name="Kim J.O."/>
            <person name="Lee Y.R."/>
            <person name="Ekpeghere K.I."/>
            <person name="Koh S.C."/>
            <person name="Whang K.S."/>
        </authorList>
    </citation>
    <scope>NUCLEOTIDE SEQUENCE [LARGE SCALE GENOMIC DNA]</scope>
    <source>
        <strain evidence="9 10">KACC 17565</strain>
    </source>
</reference>
<keyword evidence="6 7" id="KW-0472">Membrane</keyword>
<feature type="transmembrane region" description="Helical" evidence="7">
    <location>
        <begin position="6"/>
        <end position="27"/>
    </location>
</feature>